<evidence type="ECO:0000313" key="1">
    <source>
        <dbReference type="EMBL" id="KAJ9102833.1"/>
    </source>
</evidence>
<comment type="caution">
    <text evidence="1">The sequence shown here is derived from an EMBL/GenBank/DDBJ whole genome shotgun (WGS) entry which is preliminary data.</text>
</comment>
<keyword evidence="2" id="KW-1185">Reference proteome</keyword>
<reference evidence="1" key="1">
    <citation type="submission" date="2023-04" db="EMBL/GenBank/DDBJ databases">
        <title>Draft Genome sequencing of Naganishia species isolated from polar environments using Oxford Nanopore Technology.</title>
        <authorList>
            <person name="Leo P."/>
            <person name="Venkateswaran K."/>
        </authorList>
    </citation>
    <scope>NUCLEOTIDE SEQUENCE</scope>
    <source>
        <strain evidence="1">MNA-CCFEE 5262</strain>
    </source>
</reference>
<proteinExistence type="predicted"/>
<gene>
    <name evidence="1" type="ORF">QFC20_004940</name>
</gene>
<protein>
    <submittedName>
        <fullName evidence="1">Uncharacterized protein</fullName>
    </submittedName>
</protein>
<evidence type="ECO:0000313" key="2">
    <source>
        <dbReference type="Proteomes" id="UP001230649"/>
    </source>
</evidence>
<organism evidence="1 2">
    <name type="scientific">Naganishia adeliensis</name>
    <dbReference type="NCBI Taxonomy" id="92952"/>
    <lineage>
        <taxon>Eukaryota</taxon>
        <taxon>Fungi</taxon>
        <taxon>Dikarya</taxon>
        <taxon>Basidiomycota</taxon>
        <taxon>Agaricomycotina</taxon>
        <taxon>Tremellomycetes</taxon>
        <taxon>Filobasidiales</taxon>
        <taxon>Filobasidiaceae</taxon>
        <taxon>Naganishia</taxon>
    </lineage>
</organism>
<dbReference type="Proteomes" id="UP001230649">
    <property type="component" value="Unassembled WGS sequence"/>
</dbReference>
<sequence>MQRPFVRQASVVLRRQALKKGVAPVGWRLEGRAFATQLATSTAPTPTSSSQTTSSPAATLTASSGPSTAAPVTDVKVQGNDPITRYDSLVANGVLRDDAHQRGIIERLQKMHERLKGYVPGDVPTHRGNSWLSSLNPFTSKRPPANPHVPRGMYLYGSVGTGKTMLMDLFYDTLPPHLHAHRRRVHFHAFMVDVFRRVHAIKHGLPRDGASAARKVKEWHPMVGKSDERPVGVERLTGGGLFEGLTERWAGRKGMDEEDAIYEAARELAEEGRILCFDEFQVTDIVTAMILRQLVERMMAYGVVCVITSNRHPDELYQNGIQRTSFLPCIDMIKDRFDVVDLDSGTDYRRIPKALSKVYFSPLNQETRTEMQKLFDGLTSTTSSTDPVIADRPLKIWGRTLKVPESTERVARFSFDKLCDKPLSSADYLEITRNFGTIFVEEVGRMGLGEKDMTRLFISSEMPIFQIFSDEDAVSTKSAKETNDHMRQVMDDLGLAADDVKTSSIFSGQEELFAFARCVSRLVQMGTRDWTSSSGLSSR</sequence>
<accession>A0ACC2VTV4</accession>
<dbReference type="EMBL" id="JASBWS010000062">
    <property type="protein sequence ID" value="KAJ9102833.1"/>
    <property type="molecule type" value="Genomic_DNA"/>
</dbReference>
<name>A0ACC2VTV4_9TREE</name>